<dbReference type="InterPro" id="IPR015797">
    <property type="entry name" value="NUDIX_hydrolase-like_dom_sf"/>
</dbReference>
<sequence>MRVHSRYSIKTMVLIVTTLFLTACSDHDAAPCPYQNDNIQPGNAGCLIFNGSQLLTVTHRFTGTIGIPGGTGSGNEPASCTAWRESREELGGDVVVGRKLTTLENGFVLFHCQQQSAFLADGGDWLEIAAVNWTPLADINAETWRYPAQWAKVKKLVLEQMALER</sequence>
<dbReference type="InterPro" id="IPR000086">
    <property type="entry name" value="NUDIX_hydrolase_dom"/>
</dbReference>
<dbReference type="OrthoDB" id="6322268at2"/>
<feature type="signal peptide" evidence="1">
    <location>
        <begin position="1"/>
        <end position="29"/>
    </location>
</feature>
<protein>
    <recommendedName>
        <fullName evidence="2">Nudix hydrolase domain-containing protein</fullName>
    </recommendedName>
</protein>
<accession>A0A368NQ01</accession>
<organism evidence="3 4">
    <name type="scientific">Corallincola holothuriorum</name>
    <dbReference type="NCBI Taxonomy" id="2282215"/>
    <lineage>
        <taxon>Bacteria</taxon>
        <taxon>Pseudomonadati</taxon>
        <taxon>Pseudomonadota</taxon>
        <taxon>Gammaproteobacteria</taxon>
        <taxon>Alteromonadales</taxon>
        <taxon>Psychromonadaceae</taxon>
        <taxon>Corallincola</taxon>
    </lineage>
</organism>
<keyword evidence="1" id="KW-0732">Signal</keyword>
<dbReference type="Gene3D" id="3.90.79.10">
    <property type="entry name" value="Nucleoside Triphosphate Pyrophosphohydrolase"/>
    <property type="match status" value="1"/>
</dbReference>
<name>A0A368NQ01_9GAMM</name>
<dbReference type="Pfam" id="PF00293">
    <property type="entry name" value="NUDIX"/>
    <property type="match status" value="1"/>
</dbReference>
<dbReference type="SUPFAM" id="SSF55811">
    <property type="entry name" value="Nudix"/>
    <property type="match status" value="1"/>
</dbReference>
<dbReference type="GO" id="GO:0003824">
    <property type="term" value="F:catalytic activity"/>
    <property type="evidence" value="ECO:0007669"/>
    <property type="project" value="UniProtKB-ARBA"/>
</dbReference>
<evidence type="ECO:0000313" key="4">
    <source>
        <dbReference type="Proteomes" id="UP000252558"/>
    </source>
</evidence>
<dbReference type="Proteomes" id="UP000252558">
    <property type="component" value="Unassembled WGS sequence"/>
</dbReference>
<reference evidence="3 4" key="1">
    <citation type="submission" date="2018-07" db="EMBL/GenBank/DDBJ databases">
        <title>Corallincola holothuriorum sp. nov., a new facultative anaerobe isolated from sea cucumber Apostichopus japonicus.</title>
        <authorList>
            <person name="Xia H."/>
        </authorList>
    </citation>
    <scope>NUCLEOTIDE SEQUENCE [LARGE SCALE GENOMIC DNA]</scope>
    <source>
        <strain evidence="3 4">C4</strain>
    </source>
</reference>
<dbReference type="PROSITE" id="PS51257">
    <property type="entry name" value="PROKAR_LIPOPROTEIN"/>
    <property type="match status" value="1"/>
</dbReference>
<dbReference type="AlphaFoldDB" id="A0A368NQ01"/>
<dbReference type="RefSeq" id="WP_114336386.1">
    <property type="nucleotide sequence ID" value="NZ_QPID01000001.1"/>
</dbReference>
<feature type="domain" description="Nudix hydrolase" evidence="2">
    <location>
        <begin position="43"/>
        <end position="143"/>
    </location>
</feature>
<evidence type="ECO:0000313" key="3">
    <source>
        <dbReference type="EMBL" id="RCU52478.1"/>
    </source>
</evidence>
<gene>
    <name evidence="3" type="ORF">DU002_00465</name>
</gene>
<evidence type="ECO:0000259" key="2">
    <source>
        <dbReference type="Pfam" id="PF00293"/>
    </source>
</evidence>
<feature type="chain" id="PRO_5016636352" description="Nudix hydrolase domain-containing protein" evidence="1">
    <location>
        <begin position="30"/>
        <end position="165"/>
    </location>
</feature>
<keyword evidence="4" id="KW-1185">Reference proteome</keyword>
<comment type="caution">
    <text evidence="3">The sequence shown here is derived from an EMBL/GenBank/DDBJ whole genome shotgun (WGS) entry which is preliminary data.</text>
</comment>
<dbReference type="EMBL" id="QPID01000001">
    <property type="protein sequence ID" value="RCU52478.1"/>
    <property type="molecule type" value="Genomic_DNA"/>
</dbReference>
<evidence type="ECO:0000256" key="1">
    <source>
        <dbReference type="SAM" id="SignalP"/>
    </source>
</evidence>
<proteinExistence type="predicted"/>